<proteinExistence type="predicted"/>
<organism evidence="3 4">
    <name type="scientific">Mytilus edulis</name>
    <name type="common">Blue mussel</name>
    <dbReference type="NCBI Taxonomy" id="6550"/>
    <lineage>
        <taxon>Eukaryota</taxon>
        <taxon>Metazoa</taxon>
        <taxon>Spiralia</taxon>
        <taxon>Lophotrochozoa</taxon>
        <taxon>Mollusca</taxon>
        <taxon>Bivalvia</taxon>
        <taxon>Autobranchia</taxon>
        <taxon>Pteriomorphia</taxon>
        <taxon>Mytilida</taxon>
        <taxon>Mytiloidea</taxon>
        <taxon>Mytilidae</taxon>
        <taxon>Mytilinae</taxon>
        <taxon>Mytilus</taxon>
    </lineage>
</organism>
<reference evidence="3" key="1">
    <citation type="submission" date="2021-03" db="EMBL/GenBank/DDBJ databases">
        <authorList>
            <person name="Bekaert M."/>
        </authorList>
    </citation>
    <scope>NUCLEOTIDE SEQUENCE</scope>
</reference>
<feature type="compositionally biased region" description="Basic residues" evidence="2">
    <location>
        <begin position="333"/>
        <end position="342"/>
    </location>
</feature>
<evidence type="ECO:0000256" key="2">
    <source>
        <dbReference type="SAM" id="MobiDB-lite"/>
    </source>
</evidence>
<gene>
    <name evidence="3" type="ORF">MEDL_17742</name>
</gene>
<sequence>MEKNTNLEQQKCIEALKIQLKNQQIIESERDQFKQELENLRQQKEESASRINVQEYVNQIQELKDQVIEKDKTVKMVQDLYYLRSTEFTDEIQSLKNEKQTLEKEKADLCSKQQKDRQITPVHVKSRKQKERDTARIHSYIQSKNIIRALPFSGMRNSAFVHYLDISNVLKTELKSVKQKIFKEKNTNLEQQKCIEALKIQLKNQQIIESERDQFKQELENLRQQKEESASRINVQEYVNQIQELKDQVIEKDKTVKMVQDLYYLRSTEFTDEIDTLKNEKQALEKEKADLCSKVNFQADSISQLTFQLQDLNHELHLVSFQNQQRPNQNRHYNNRRGGRYR</sequence>
<feature type="coiled-coil region" evidence="1">
    <location>
        <begin position="23"/>
        <end position="112"/>
    </location>
</feature>
<evidence type="ECO:0000256" key="1">
    <source>
        <dbReference type="SAM" id="Coils"/>
    </source>
</evidence>
<evidence type="ECO:0000313" key="3">
    <source>
        <dbReference type="EMBL" id="CAG2203208.1"/>
    </source>
</evidence>
<feature type="region of interest" description="Disordered" evidence="2">
    <location>
        <begin position="322"/>
        <end position="342"/>
    </location>
</feature>
<name>A0A8S3R1J4_MYTED</name>
<feature type="coiled-coil region" evidence="1">
    <location>
        <begin position="205"/>
        <end position="294"/>
    </location>
</feature>
<comment type="caution">
    <text evidence="3">The sequence shown here is derived from an EMBL/GenBank/DDBJ whole genome shotgun (WGS) entry which is preliminary data.</text>
</comment>
<evidence type="ECO:0000313" key="4">
    <source>
        <dbReference type="Proteomes" id="UP000683360"/>
    </source>
</evidence>
<dbReference type="EMBL" id="CAJPWZ010000916">
    <property type="protein sequence ID" value="CAG2203208.1"/>
    <property type="molecule type" value="Genomic_DNA"/>
</dbReference>
<accession>A0A8S3R1J4</accession>
<keyword evidence="4" id="KW-1185">Reference proteome</keyword>
<keyword evidence="1" id="KW-0175">Coiled coil</keyword>
<dbReference type="Proteomes" id="UP000683360">
    <property type="component" value="Unassembled WGS sequence"/>
</dbReference>
<dbReference type="AlphaFoldDB" id="A0A8S3R1J4"/>
<protein>
    <submittedName>
        <fullName evidence="3">Uncharacterized protein</fullName>
    </submittedName>
</protein>